<protein>
    <submittedName>
        <fullName evidence="1">Uncharacterized protein</fullName>
    </submittedName>
</protein>
<dbReference type="EnsemblPlants" id="AVESA.00010b.r2.5DG1002620.1">
    <property type="protein sequence ID" value="AVESA.00010b.r2.5DG1002620.1.CDS.1"/>
    <property type="gene ID" value="AVESA.00010b.r2.5DG1002620"/>
</dbReference>
<dbReference type="Proteomes" id="UP001732700">
    <property type="component" value="Chromosome 5D"/>
</dbReference>
<proteinExistence type="predicted"/>
<sequence length="202" mass="22927">MRALTICWIVVPQCYITILLQFKRQGNEIKREVESGHEGCLPGDEDLHSSKHKDVHQKTQKLNGSYQDSVSQELKKKTCQKRQNTNEDEIEEGELIEDNYQDTVPASKLNKRRKAVLQSVIEASSAGMSKVASDKGAAKECDNKQILAAMEKMQKRRERFKEPVVDQKEEDIGKTKQLAVACSAEDTKNQRPARKRRWGGNG</sequence>
<evidence type="ECO:0000313" key="2">
    <source>
        <dbReference type="Proteomes" id="UP001732700"/>
    </source>
</evidence>
<evidence type="ECO:0000313" key="1">
    <source>
        <dbReference type="EnsemblPlants" id="AVESA.00010b.r2.5DG1002620.1.CDS.1"/>
    </source>
</evidence>
<keyword evidence="2" id="KW-1185">Reference proteome</keyword>
<reference evidence="1" key="1">
    <citation type="submission" date="2021-05" db="EMBL/GenBank/DDBJ databases">
        <authorList>
            <person name="Scholz U."/>
            <person name="Mascher M."/>
            <person name="Fiebig A."/>
        </authorList>
    </citation>
    <scope>NUCLEOTIDE SEQUENCE [LARGE SCALE GENOMIC DNA]</scope>
</reference>
<organism evidence="1 2">
    <name type="scientific">Avena sativa</name>
    <name type="common">Oat</name>
    <dbReference type="NCBI Taxonomy" id="4498"/>
    <lineage>
        <taxon>Eukaryota</taxon>
        <taxon>Viridiplantae</taxon>
        <taxon>Streptophyta</taxon>
        <taxon>Embryophyta</taxon>
        <taxon>Tracheophyta</taxon>
        <taxon>Spermatophyta</taxon>
        <taxon>Magnoliopsida</taxon>
        <taxon>Liliopsida</taxon>
        <taxon>Poales</taxon>
        <taxon>Poaceae</taxon>
        <taxon>BOP clade</taxon>
        <taxon>Pooideae</taxon>
        <taxon>Poodae</taxon>
        <taxon>Poeae</taxon>
        <taxon>Poeae Chloroplast Group 1 (Aveneae type)</taxon>
        <taxon>Aveninae</taxon>
        <taxon>Avena</taxon>
    </lineage>
</organism>
<name>A0ACD5YLP7_AVESA</name>
<accession>A0ACD5YLP7</accession>
<reference evidence="1" key="2">
    <citation type="submission" date="2025-09" db="UniProtKB">
        <authorList>
            <consortium name="EnsemblPlants"/>
        </authorList>
    </citation>
    <scope>IDENTIFICATION</scope>
</reference>